<dbReference type="SUPFAM" id="SSF46689">
    <property type="entry name" value="Homeodomain-like"/>
    <property type="match status" value="2"/>
</dbReference>
<dbReference type="Gene3D" id="3.30.710.10">
    <property type="entry name" value="Potassium Channel Kv1.1, Chain A"/>
    <property type="match status" value="1"/>
</dbReference>
<dbReference type="InterPro" id="IPR011333">
    <property type="entry name" value="SKP1/BTB/POZ_sf"/>
</dbReference>
<dbReference type="PANTHER" id="PTHR23110:SF93">
    <property type="entry name" value="ZINC FINGER AND BTB DOMAIN-CONTAINING PROTEIN 14-LIKE PROTEIN"/>
    <property type="match status" value="1"/>
</dbReference>
<dbReference type="PANTHER" id="PTHR23110">
    <property type="entry name" value="BTB DOMAIN TRANSCRIPTION FACTOR"/>
    <property type="match status" value="1"/>
</dbReference>
<comment type="caution">
    <text evidence="4">The sequence shown here is derived from an EMBL/GenBank/DDBJ whole genome shotgun (WGS) entry which is preliminary data.</text>
</comment>
<dbReference type="InterPro" id="IPR007889">
    <property type="entry name" value="HTH_Psq"/>
</dbReference>
<proteinExistence type="predicted"/>
<evidence type="ECO:0000313" key="4">
    <source>
        <dbReference type="EMBL" id="KAK4014613.1"/>
    </source>
</evidence>
<sequence length="507" mass="57399">MATRNKGELCHLHWTDHESLLRGVCNNLLTTEKFADVTLFCDGVGIKCHKFILSACSPYFDQIFSESPCSHPIIILRDVSYWQMQALLHFIYKGELNTDEAKLASLVELAQSLQIKGIGEFRTTSDEVNTHTAEEREKERSLVSNQVTKNVKDYLAVEDHTDTLSDRLNALPKESSELLENSLSVQLDASDFSLQETEVEYNFESDPLGDSQHMTSAMHEPILEYPEETSTDPAPQKKRCLRSNYATDSDADATSDVSVPVTVTPVYKRYTDAQLSSAIKAVVEEGMKQVDACIKYGIPFTTLTRKLSIYRAGGGCLLPATSKKKKRSRSSNVSVASVLSMETDLESTANIENASTNDERVVLVIEDPFDVLPTEVDSKNVPSLKHYKTYSENNLKAAINAVLQNGMRMQEASKHYKIPMSTLSRKIRSHKPNDQQHLQTAMSFDWDSVARFRLGIHQRGESIVTIVTQKDLRRRLRRHQLQNGQLGRYKYMLIVRDRFTSKDFRRT</sequence>
<dbReference type="Gene3D" id="1.10.10.60">
    <property type="entry name" value="Homeodomain-like"/>
    <property type="match status" value="2"/>
</dbReference>
<dbReference type="PROSITE" id="PS50097">
    <property type="entry name" value="BTB"/>
    <property type="match status" value="1"/>
</dbReference>
<dbReference type="Pfam" id="PF00651">
    <property type="entry name" value="BTB"/>
    <property type="match status" value="1"/>
</dbReference>
<gene>
    <name evidence="4" type="ORF">OUZ56_027131</name>
</gene>
<name>A0ABQ9ZNX2_9CRUS</name>
<dbReference type="CDD" id="cd18315">
    <property type="entry name" value="BTB_POZ_BAB-like"/>
    <property type="match status" value="1"/>
</dbReference>
<dbReference type="InterPro" id="IPR009057">
    <property type="entry name" value="Homeodomain-like_sf"/>
</dbReference>
<dbReference type="InterPro" id="IPR051095">
    <property type="entry name" value="Dros_DevTransReg"/>
</dbReference>
<dbReference type="Pfam" id="PF05225">
    <property type="entry name" value="HTH_psq"/>
    <property type="match status" value="2"/>
</dbReference>
<dbReference type="SMART" id="SM00225">
    <property type="entry name" value="BTB"/>
    <property type="match status" value="1"/>
</dbReference>
<organism evidence="4 5">
    <name type="scientific">Daphnia magna</name>
    <dbReference type="NCBI Taxonomy" id="35525"/>
    <lineage>
        <taxon>Eukaryota</taxon>
        <taxon>Metazoa</taxon>
        <taxon>Ecdysozoa</taxon>
        <taxon>Arthropoda</taxon>
        <taxon>Crustacea</taxon>
        <taxon>Branchiopoda</taxon>
        <taxon>Diplostraca</taxon>
        <taxon>Cladocera</taxon>
        <taxon>Anomopoda</taxon>
        <taxon>Daphniidae</taxon>
        <taxon>Daphnia</taxon>
    </lineage>
</organism>
<evidence type="ECO:0000256" key="2">
    <source>
        <dbReference type="ARBA" id="ARBA00023242"/>
    </source>
</evidence>
<protein>
    <recommendedName>
        <fullName evidence="3">BTB domain-containing protein</fullName>
    </recommendedName>
</protein>
<comment type="subcellular location">
    <subcellularLocation>
        <location evidence="1">Nucleus</location>
    </subcellularLocation>
</comment>
<keyword evidence="2" id="KW-0539">Nucleus</keyword>
<accession>A0ABQ9ZNX2</accession>
<evidence type="ECO:0000313" key="5">
    <source>
        <dbReference type="Proteomes" id="UP001234178"/>
    </source>
</evidence>
<dbReference type="InterPro" id="IPR000210">
    <property type="entry name" value="BTB/POZ_dom"/>
</dbReference>
<evidence type="ECO:0000259" key="3">
    <source>
        <dbReference type="PROSITE" id="PS50097"/>
    </source>
</evidence>
<dbReference type="SUPFAM" id="SSF54695">
    <property type="entry name" value="POZ domain"/>
    <property type="match status" value="1"/>
</dbReference>
<feature type="domain" description="BTB" evidence="3">
    <location>
        <begin position="35"/>
        <end position="100"/>
    </location>
</feature>
<keyword evidence="5" id="KW-1185">Reference proteome</keyword>
<evidence type="ECO:0000256" key="1">
    <source>
        <dbReference type="ARBA" id="ARBA00004123"/>
    </source>
</evidence>
<dbReference type="Proteomes" id="UP001234178">
    <property type="component" value="Unassembled WGS sequence"/>
</dbReference>
<reference evidence="4 5" key="1">
    <citation type="journal article" date="2023" name="Nucleic Acids Res.">
        <title>The hologenome of Daphnia magna reveals possible DNA methylation and microbiome-mediated evolution of the host genome.</title>
        <authorList>
            <person name="Chaturvedi A."/>
            <person name="Li X."/>
            <person name="Dhandapani V."/>
            <person name="Marshall H."/>
            <person name="Kissane S."/>
            <person name="Cuenca-Cambronero M."/>
            <person name="Asole G."/>
            <person name="Calvet F."/>
            <person name="Ruiz-Romero M."/>
            <person name="Marangio P."/>
            <person name="Guigo R."/>
            <person name="Rago D."/>
            <person name="Mirbahai L."/>
            <person name="Eastwood N."/>
            <person name="Colbourne J.K."/>
            <person name="Zhou J."/>
            <person name="Mallon E."/>
            <person name="Orsini L."/>
        </authorList>
    </citation>
    <scope>NUCLEOTIDE SEQUENCE [LARGE SCALE GENOMIC DNA]</scope>
    <source>
        <strain evidence="4">LRV0_1</strain>
    </source>
</reference>
<dbReference type="EMBL" id="JAOYFB010000004">
    <property type="protein sequence ID" value="KAK4014613.1"/>
    <property type="molecule type" value="Genomic_DNA"/>
</dbReference>